<dbReference type="Proteomes" id="UP000267464">
    <property type="component" value="Unassembled WGS sequence"/>
</dbReference>
<dbReference type="SUPFAM" id="SSF47384">
    <property type="entry name" value="Homodimeric domain of signal transducing histidine kinase"/>
    <property type="match status" value="1"/>
</dbReference>
<dbReference type="SMART" id="SM00387">
    <property type="entry name" value="HATPase_c"/>
    <property type="match status" value="1"/>
</dbReference>
<feature type="domain" description="Histidine kinase" evidence="5">
    <location>
        <begin position="240"/>
        <end position="479"/>
    </location>
</feature>
<dbReference type="InterPro" id="IPR004358">
    <property type="entry name" value="Sig_transdc_His_kin-like_C"/>
</dbReference>
<evidence type="ECO:0000313" key="6">
    <source>
        <dbReference type="EMBL" id="RQP24290.1"/>
    </source>
</evidence>
<evidence type="ECO:0000256" key="4">
    <source>
        <dbReference type="SAM" id="Phobius"/>
    </source>
</evidence>
<dbReference type="InterPro" id="IPR003661">
    <property type="entry name" value="HisK_dim/P_dom"/>
</dbReference>
<dbReference type="OrthoDB" id="224978at2"/>
<dbReference type="SUPFAM" id="SSF55874">
    <property type="entry name" value="ATPase domain of HSP90 chaperone/DNA topoisomerase II/histidine kinase"/>
    <property type="match status" value="1"/>
</dbReference>
<keyword evidence="4" id="KW-0472">Membrane</keyword>
<proteinExistence type="predicted"/>
<sequence>MTPELFQWSGEFADERQEAAFRAEYVGDTRRHARLTLLICAILYIAMLPSDLGYPHWLAERLPLRLLVTATGLVLFWRCGRSQQPADHDRMVFAFGLVVVASFSLIAAQTGAVTTKGHVSFLLLTAASFIGLPMSLRWSVILAGTCLVSFITIMIALASPDWTATSVEMVFVALASGLLMRYLHILRRRAFYSLCREQAAASDASRHQREAECALHELARAQQQLVLQQKMASAGTLTAGMAHEINNPANFAHAGAQAMQDHLERFRAFLLGLAEGAEAEILQAMNLRIDELAAQVRVIIEGTSRICTLVKSLRSFSRLGHAPFQPTAIDECLQTTIQLVQSRYTESVDFCSHIDADLQLDCRAAQLNQVFMNLIVNACQAIEASRRSRLAAPRGTLRIHARRQGPVLAIDFEDNGCGMSPDVSARIFDPFFTTRAVGEGVGLGLAISFAIVQDHGGRIDVRSIEGQGTRITVSLPLSQETAP</sequence>
<evidence type="ECO:0000256" key="3">
    <source>
        <dbReference type="ARBA" id="ARBA00022553"/>
    </source>
</evidence>
<keyword evidence="4" id="KW-0812">Transmembrane</keyword>
<dbReference type="PANTHER" id="PTHR43065">
    <property type="entry name" value="SENSOR HISTIDINE KINASE"/>
    <property type="match status" value="1"/>
</dbReference>
<evidence type="ECO:0000259" key="5">
    <source>
        <dbReference type="PROSITE" id="PS50109"/>
    </source>
</evidence>
<dbReference type="AlphaFoldDB" id="A0A3N7HQ22"/>
<dbReference type="GO" id="GO:0000155">
    <property type="term" value="F:phosphorelay sensor kinase activity"/>
    <property type="evidence" value="ECO:0007669"/>
    <property type="project" value="InterPro"/>
</dbReference>
<protein>
    <recommendedName>
        <fullName evidence="2">histidine kinase</fullName>
        <ecNumber evidence="2">2.7.13.3</ecNumber>
    </recommendedName>
</protein>
<dbReference type="PANTHER" id="PTHR43065:SF50">
    <property type="entry name" value="HISTIDINE KINASE"/>
    <property type="match status" value="1"/>
</dbReference>
<organism evidence="6 7">
    <name type="scientific">Piscinibacter terrae</name>
    <dbReference type="NCBI Taxonomy" id="2496871"/>
    <lineage>
        <taxon>Bacteria</taxon>
        <taxon>Pseudomonadati</taxon>
        <taxon>Pseudomonadota</taxon>
        <taxon>Betaproteobacteria</taxon>
        <taxon>Burkholderiales</taxon>
        <taxon>Sphaerotilaceae</taxon>
        <taxon>Piscinibacter</taxon>
    </lineage>
</organism>
<accession>A0A3N7HQ22</accession>
<dbReference type="Gene3D" id="1.10.287.130">
    <property type="match status" value="1"/>
</dbReference>
<dbReference type="Pfam" id="PF02518">
    <property type="entry name" value="HATPase_c"/>
    <property type="match status" value="1"/>
</dbReference>
<name>A0A3N7HQ22_9BURK</name>
<reference evidence="6 7" key="1">
    <citation type="submission" date="2018-08" db="EMBL/GenBank/DDBJ databases">
        <authorList>
            <person name="Khan S.A."/>
            <person name="Jeon C.O."/>
            <person name="Chun B.H."/>
            <person name="Jeong S.E."/>
        </authorList>
    </citation>
    <scope>NUCLEOTIDE SEQUENCE [LARGE SCALE GENOMIC DNA]</scope>
    <source>
        <strain evidence="6 7">S-16</strain>
    </source>
</reference>
<feature type="transmembrane region" description="Helical" evidence="4">
    <location>
        <begin position="140"/>
        <end position="158"/>
    </location>
</feature>
<dbReference type="InterPro" id="IPR036097">
    <property type="entry name" value="HisK_dim/P_sf"/>
</dbReference>
<dbReference type="InterPro" id="IPR005467">
    <property type="entry name" value="His_kinase_dom"/>
</dbReference>
<dbReference type="EMBL" id="QUSW01000003">
    <property type="protein sequence ID" value="RQP24290.1"/>
    <property type="molecule type" value="Genomic_DNA"/>
</dbReference>
<comment type="catalytic activity">
    <reaction evidence="1">
        <text>ATP + protein L-histidine = ADP + protein N-phospho-L-histidine.</text>
        <dbReference type="EC" id="2.7.13.3"/>
    </reaction>
</comment>
<dbReference type="RefSeq" id="WP_124540814.1">
    <property type="nucleotide sequence ID" value="NZ_QUSW01000003.1"/>
</dbReference>
<dbReference type="Gene3D" id="3.30.565.10">
    <property type="entry name" value="Histidine kinase-like ATPase, C-terminal domain"/>
    <property type="match status" value="1"/>
</dbReference>
<keyword evidence="7" id="KW-1185">Reference proteome</keyword>
<feature type="transmembrane region" description="Helical" evidence="4">
    <location>
        <begin position="92"/>
        <end position="111"/>
    </location>
</feature>
<dbReference type="EC" id="2.7.13.3" evidence="2"/>
<evidence type="ECO:0000313" key="7">
    <source>
        <dbReference type="Proteomes" id="UP000267464"/>
    </source>
</evidence>
<gene>
    <name evidence="6" type="ORF">DZC73_13370</name>
</gene>
<keyword evidence="3" id="KW-0597">Phosphoprotein</keyword>
<evidence type="ECO:0000256" key="2">
    <source>
        <dbReference type="ARBA" id="ARBA00012438"/>
    </source>
</evidence>
<dbReference type="PRINTS" id="PR00344">
    <property type="entry name" value="BCTRLSENSOR"/>
</dbReference>
<feature type="transmembrane region" description="Helical" evidence="4">
    <location>
        <begin position="164"/>
        <end position="183"/>
    </location>
</feature>
<dbReference type="PROSITE" id="PS50109">
    <property type="entry name" value="HIS_KIN"/>
    <property type="match status" value="1"/>
</dbReference>
<evidence type="ECO:0000256" key="1">
    <source>
        <dbReference type="ARBA" id="ARBA00000085"/>
    </source>
</evidence>
<dbReference type="CDD" id="cd00082">
    <property type="entry name" value="HisKA"/>
    <property type="match status" value="1"/>
</dbReference>
<reference evidence="6 7" key="2">
    <citation type="submission" date="2018-12" db="EMBL/GenBank/DDBJ databases">
        <title>Rhizobacter gummiphilus sp. nov., a rubber-degrading bacterium isolated from the soil of a botanical garden in Japan.</title>
        <authorList>
            <person name="Shunsuke S.S."/>
        </authorList>
    </citation>
    <scope>NUCLEOTIDE SEQUENCE [LARGE SCALE GENOMIC DNA]</scope>
    <source>
        <strain evidence="6 7">S-16</strain>
    </source>
</reference>
<keyword evidence="4" id="KW-1133">Transmembrane helix</keyword>
<dbReference type="InterPro" id="IPR036890">
    <property type="entry name" value="HATPase_C_sf"/>
</dbReference>
<feature type="transmembrane region" description="Helical" evidence="4">
    <location>
        <begin position="62"/>
        <end position="80"/>
    </location>
</feature>
<dbReference type="InterPro" id="IPR003594">
    <property type="entry name" value="HATPase_dom"/>
</dbReference>
<comment type="caution">
    <text evidence="6">The sequence shown here is derived from an EMBL/GenBank/DDBJ whole genome shotgun (WGS) entry which is preliminary data.</text>
</comment>
<feature type="transmembrane region" description="Helical" evidence="4">
    <location>
        <begin position="32"/>
        <end position="50"/>
    </location>
</feature>